<protein>
    <submittedName>
        <fullName evidence="1">Uncharacterized protein</fullName>
    </submittedName>
</protein>
<evidence type="ECO:0000313" key="1">
    <source>
        <dbReference type="EMBL" id="JAH62920.1"/>
    </source>
</evidence>
<dbReference type="AlphaFoldDB" id="A0A0E9UCI5"/>
<dbReference type="GO" id="GO:0098978">
    <property type="term" value="C:glutamatergic synapse"/>
    <property type="evidence" value="ECO:0007669"/>
    <property type="project" value="TreeGrafter"/>
</dbReference>
<sequence length="34" mass="4017">MEELHRSSCSEYSPSIDSEAEGFEISSKLYKYWK</sequence>
<dbReference type="GO" id="GO:0098982">
    <property type="term" value="C:GABA-ergic synapse"/>
    <property type="evidence" value="ECO:0007669"/>
    <property type="project" value="TreeGrafter"/>
</dbReference>
<reference evidence="1" key="1">
    <citation type="submission" date="2014-11" db="EMBL/GenBank/DDBJ databases">
        <authorList>
            <person name="Amaro Gonzalez C."/>
        </authorList>
    </citation>
    <scope>NUCLEOTIDE SEQUENCE</scope>
</reference>
<reference evidence="1" key="2">
    <citation type="journal article" date="2015" name="Fish Shellfish Immunol.">
        <title>Early steps in the European eel (Anguilla anguilla)-Vibrio vulnificus interaction in the gills: Role of the RtxA13 toxin.</title>
        <authorList>
            <person name="Callol A."/>
            <person name="Pajuelo D."/>
            <person name="Ebbesson L."/>
            <person name="Teles M."/>
            <person name="MacKenzie S."/>
            <person name="Amaro C."/>
        </authorList>
    </citation>
    <scope>NUCLEOTIDE SEQUENCE</scope>
</reference>
<proteinExistence type="predicted"/>
<dbReference type="InterPro" id="IPR052098">
    <property type="entry name" value="Presynaptic_Scaffold_Bsn/Pclo"/>
</dbReference>
<dbReference type="GO" id="GO:0030424">
    <property type="term" value="C:axon"/>
    <property type="evidence" value="ECO:0007669"/>
    <property type="project" value="TreeGrafter"/>
</dbReference>
<dbReference type="EMBL" id="GBXM01045657">
    <property type="protein sequence ID" value="JAH62920.1"/>
    <property type="molecule type" value="Transcribed_RNA"/>
</dbReference>
<dbReference type="GO" id="GO:0048788">
    <property type="term" value="C:cytoskeleton of presynaptic active zone"/>
    <property type="evidence" value="ECO:0007669"/>
    <property type="project" value="TreeGrafter"/>
</dbReference>
<organism evidence="1">
    <name type="scientific">Anguilla anguilla</name>
    <name type="common">European freshwater eel</name>
    <name type="synonym">Muraena anguilla</name>
    <dbReference type="NCBI Taxonomy" id="7936"/>
    <lineage>
        <taxon>Eukaryota</taxon>
        <taxon>Metazoa</taxon>
        <taxon>Chordata</taxon>
        <taxon>Craniata</taxon>
        <taxon>Vertebrata</taxon>
        <taxon>Euteleostomi</taxon>
        <taxon>Actinopterygii</taxon>
        <taxon>Neopterygii</taxon>
        <taxon>Teleostei</taxon>
        <taxon>Anguilliformes</taxon>
        <taxon>Anguillidae</taxon>
        <taxon>Anguilla</taxon>
    </lineage>
</organism>
<dbReference type="GO" id="GO:1904071">
    <property type="term" value="P:presynaptic active zone assembly"/>
    <property type="evidence" value="ECO:0007669"/>
    <property type="project" value="TreeGrafter"/>
</dbReference>
<name>A0A0E9UCI5_ANGAN</name>
<dbReference type="PANTHER" id="PTHR14113">
    <property type="entry name" value="PICCOLO/BASSOON"/>
    <property type="match status" value="1"/>
</dbReference>
<dbReference type="GO" id="GO:0035418">
    <property type="term" value="P:protein localization to synapse"/>
    <property type="evidence" value="ECO:0007669"/>
    <property type="project" value="TreeGrafter"/>
</dbReference>
<dbReference type="GO" id="GO:0098882">
    <property type="term" value="F:structural constituent of presynaptic active zone"/>
    <property type="evidence" value="ECO:0007669"/>
    <property type="project" value="TreeGrafter"/>
</dbReference>
<accession>A0A0E9UCI5</accession>
<dbReference type="PANTHER" id="PTHR14113:SF1">
    <property type="entry name" value="PROTEIN BASSOON"/>
    <property type="match status" value="1"/>
</dbReference>